<dbReference type="Proteomes" id="UP000593594">
    <property type="component" value="Chromosome"/>
</dbReference>
<dbReference type="EMBL" id="CP058214">
    <property type="protein sequence ID" value="QPC44317.1"/>
    <property type="molecule type" value="Genomic_DNA"/>
</dbReference>
<sequence>MSMSFTLIAPQAERQATGIDGLQDRLVDTLRQQEQSIIGDIDSAVDLSSPLMSLPEPVREQFRRWANDPQYQTPEQARLLQVTKNKIIELYSDNRDYIRNKVDSNADKIRLELSIKAVGKTISSVQQLLSSQ</sequence>
<proteinExistence type="predicted"/>
<keyword evidence="2" id="KW-1185">Reference proteome</keyword>
<reference evidence="1 2" key="1">
    <citation type="submission" date="2020-06" db="EMBL/GenBank/DDBJ databases">
        <title>Genome sequence of 2 isolates from Red Sea Mangroves.</title>
        <authorList>
            <person name="Sefrji F."/>
            <person name="Michoud G."/>
            <person name="Merlino G."/>
            <person name="Daffonchio D."/>
        </authorList>
    </citation>
    <scope>NUCLEOTIDE SEQUENCE [LARGE SCALE GENOMIC DNA]</scope>
    <source>
        <strain evidence="1 2">R1DC25</strain>
    </source>
</reference>
<evidence type="ECO:0000313" key="1">
    <source>
        <dbReference type="EMBL" id="QPC44317.1"/>
    </source>
</evidence>
<gene>
    <name evidence="1" type="ORF">HW532_17400</name>
</gene>
<dbReference type="RefSeq" id="WP_213161684.1">
    <property type="nucleotide sequence ID" value="NZ_CP058214.1"/>
</dbReference>
<name>A0A7S8C6N4_9HYPH</name>
<dbReference type="KEGG" id="kmn:HW532_17400"/>
<protein>
    <submittedName>
        <fullName evidence="1">Uncharacterized protein</fullName>
    </submittedName>
</protein>
<accession>A0A7S8C6N4</accession>
<evidence type="ECO:0000313" key="2">
    <source>
        <dbReference type="Proteomes" id="UP000593594"/>
    </source>
</evidence>
<organism evidence="1 2">
    <name type="scientific">Kaustia mangrovi</name>
    <dbReference type="NCBI Taxonomy" id="2593653"/>
    <lineage>
        <taxon>Bacteria</taxon>
        <taxon>Pseudomonadati</taxon>
        <taxon>Pseudomonadota</taxon>
        <taxon>Alphaproteobacteria</taxon>
        <taxon>Hyphomicrobiales</taxon>
        <taxon>Parvibaculaceae</taxon>
        <taxon>Kaustia</taxon>
    </lineage>
</organism>
<dbReference type="AlphaFoldDB" id="A0A7S8C6N4"/>